<dbReference type="EC" id="2.3.2.31" evidence="3"/>
<dbReference type="Gene3D" id="2.20.25.20">
    <property type="match status" value="1"/>
</dbReference>
<evidence type="ECO:0000256" key="1">
    <source>
        <dbReference type="ARBA" id="ARBA00001798"/>
    </source>
</evidence>
<comment type="pathway">
    <text evidence="2">Protein modification; protein ubiquitination.</text>
</comment>
<keyword evidence="4" id="KW-0808">Transferase</keyword>
<dbReference type="InterPro" id="IPR017907">
    <property type="entry name" value="Znf_RING_CS"/>
</dbReference>
<dbReference type="InterPro" id="IPR016135">
    <property type="entry name" value="UBQ-conjugating_enzyme/RWD"/>
</dbReference>
<dbReference type="InterPro" id="IPR047548">
    <property type="entry name" value="Rcat_RBR_RNF14"/>
</dbReference>
<dbReference type="GO" id="GO:0008270">
    <property type="term" value="F:zinc ion binding"/>
    <property type="evidence" value="ECO:0007669"/>
    <property type="project" value="UniProtKB-KW"/>
</dbReference>
<dbReference type="Gene3D" id="3.30.40.10">
    <property type="entry name" value="Zinc/RING finger domain, C3HC4 (zinc finger)"/>
    <property type="match status" value="1"/>
</dbReference>
<dbReference type="InterPro" id="IPR001841">
    <property type="entry name" value="Znf_RING"/>
</dbReference>
<gene>
    <name evidence="18" type="primary">LOC103366818</name>
</gene>
<dbReference type="GO" id="GO:0061630">
    <property type="term" value="F:ubiquitin protein ligase activity"/>
    <property type="evidence" value="ECO:0007669"/>
    <property type="project" value="UniProtKB-EC"/>
</dbReference>
<dbReference type="CDD" id="cd20354">
    <property type="entry name" value="Rcat_RBR_RNF14"/>
    <property type="match status" value="1"/>
</dbReference>
<dbReference type="OrthoDB" id="1431934at2759"/>
<dbReference type="GeneID" id="103366818"/>
<evidence type="ECO:0000259" key="15">
    <source>
        <dbReference type="PROSITE" id="PS51873"/>
    </source>
</evidence>
<evidence type="ECO:0000256" key="9">
    <source>
        <dbReference type="ARBA" id="ARBA00022833"/>
    </source>
</evidence>
<name>A0A3B5AM75_9TELE</name>
<dbReference type="InterPro" id="IPR002867">
    <property type="entry name" value="IBR_dom"/>
</dbReference>
<evidence type="ECO:0000256" key="10">
    <source>
        <dbReference type="ARBA" id="ARBA00044508"/>
    </source>
</evidence>
<dbReference type="Ensembl" id="ENSSPAT00000014879.1">
    <property type="protein sequence ID" value="ENSSPAP00000014637.1"/>
    <property type="gene ID" value="ENSSPAG00000011052.1"/>
</dbReference>
<organism evidence="16">
    <name type="scientific">Stegastes partitus</name>
    <name type="common">bicolor damselfish</name>
    <dbReference type="NCBI Taxonomy" id="144197"/>
    <lineage>
        <taxon>Eukaryota</taxon>
        <taxon>Metazoa</taxon>
        <taxon>Chordata</taxon>
        <taxon>Craniata</taxon>
        <taxon>Vertebrata</taxon>
        <taxon>Euteleostomi</taxon>
        <taxon>Actinopterygii</taxon>
        <taxon>Neopterygii</taxon>
        <taxon>Teleostei</taxon>
        <taxon>Neoteleostei</taxon>
        <taxon>Acanthomorphata</taxon>
        <taxon>Ovalentaria</taxon>
        <taxon>Pomacentridae</taxon>
        <taxon>Stegastes</taxon>
    </lineage>
</organism>
<dbReference type="PROSITE" id="PS51873">
    <property type="entry name" value="TRIAD"/>
    <property type="match status" value="1"/>
</dbReference>
<dbReference type="SUPFAM" id="SSF54495">
    <property type="entry name" value="UBC-like"/>
    <property type="match status" value="1"/>
</dbReference>
<keyword evidence="6" id="KW-0677">Repeat</keyword>
<evidence type="ECO:0000256" key="2">
    <source>
        <dbReference type="ARBA" id="ARBA00004906"/>
    </source>
</evidence>
<dbReference type="PROSITE" id="PS50089">
    <property type="entry name" value="ZF_RING_2"/>
    <property type="match status" value="1"/>
</dbReference>
<dbReference type="PROSITE" id="PS50908">
    <property type="entry name" value="RWD"/>
    <property type="match status" value="1"/>
</dbReference>
<dbReference type="Pfam" id="PF05773">
    <property type="entry name" value="RWD"/>
    <property type="match status" value="1"/>
</dbReference>
<reference evidence="16" key="1">
    <citation type="submission" date="2023-09" db="UniProtKB">
        <authorList>
            <consortium name="Ensembl"/>
        </authorList>
    </citation>
    <scope>IDENTIFICATION</scope>
</reference>
<feature type="domain" description="RING-type" evidence="15">
    <location>
        <begin position="313"/>
        <end position="571"/>
    </location>
</feature>
<dbReference type="Proteomes" id="UP000694891">
    <property type="component" value="Unplaced"/>
</dbReference>
<dbReference type="CDD" id="cd20341">
    <property type="entry name" value="BRcat_RBR_RNF14"/>
    <property type="match status" value="1"/>
</dbReference>
<dbReference type="InterPro" id="IPR006575">
    <property type="entry name" value="RWD_dom"/>
</dbReference>
<dbReference type="SUPFAM" id="SSF57850">
    <property type="entry name" value="RING/U-box"/>
    <property type="match status" value="3"/>
</dbReference>
<keyword evidence="5" id="KW-0479">Metal-binding</keyword>
<dbReference type="InterPro" id="IPR031128">
    <property type="entry name" value="RNF14_RING-HC_Zfn"/>
</dbReference>
<keyword evidence="9" id="KW-0862">Zinc</keyword>
<keyword evidence="17" id="KW-1185">Reference proteome</keyword>
<dbReference type="CDD" id="cd16628">
    <property type="entry name" value="RING-HC_RBR_RNF14"/>
    <property type="match status" value="1"/>
</dbReference>
<feature type="domain" description="RING-type" evidence="13">
    <location>
        <begin position="317"/>
        <end position="363"/>
    </location>
</feature>
<feature type="compositionally biased region" description="Polar residues" evidence="12">
    <location>
        <begin position="273"/>
        <end position="284"/>
    </location>
</feature>
<dbReference type="InterPro" id="IPR013083">
    <property type="entry name" value="Znf_RING/FYVE/PHD"/>
</dbReference>
<dbReference type="AlphaFoldDB" id="A0A3B5AM75"/>
<dbReference type="Pfam" id="PF01485">
    <property type="entry name" value="IBR"/>
    <property type="match status" value="1"/>
</dbReference>
<proteinExistence type="inferred from homology"/>
<evidence type="ECO:0000256" key="3">
    <source>
        <dbReference type="ARBA" id="ARBA00012251"/>
    </source>
</evidence>
<dbReference type="CDD" id="cd23820">
    <property type="entry name" value="RWD_RNF14"/>
    <property type="match status" value="1"/>
</dbReference>
<evidence type="ECO:0000256" key="7">
    <source>
        <dbReference type="ARBA" id="ARBA00022771"/>
    </source>
</evidence>
<dbReference type="InterPro" id="IPR031127">
    <property type="entry name" value="E3_UB_ligase_RBR"/>
</dbReference>
<sequence>MSTDLEEQEDELLALQSIFDSQEFVRDEPKCAGEIRVSVELPPDFSVVLKEGDSLRQYEISFLPPLLLTFDLPHDYPSSSPPSFTLTCSWLTHPQLTALDAQLTDLYQATGGAVVLFSWVQFLREDALKFLDIHSLLELPSDEHSTQLCNQDKENAALSEPNSNEHTPQSEPTDDQRCDVSDPCQPDLSGSSLQFQENPSASDGSSTDSQGASSLDSHQQETMVQNQIAQASNVTEAEQTIQTSEFQADYQDDLSSAIGPSEQEAASLPVHPRSSSPSQHQTFSDLSLTPSQVLLSQILIYNASQEQKMFATTLFDCGVCFMSWLGSECVQLFGCGHIFCKPCLGEFCKVQIKEGNVRGVTCPQADCGATPTPAQVKSLVGEELFGRYDYLLLQSTLDSMADVTYCPRPSCASAVIVDKSSTAAMCSVCSFAFCVKCKKTYHGAQDCHTMKIGNEETAPEQGYASLPQSRVAQKAIWDDYSSASKERKRLLVSRYGRSFIGTLQMCLSEDWITENCKPCPHCFCKIQKTTGCNMMLCTWCKQRFCWSCLARLGLSSYDHIPANACASHNFGR</sequence>
<evidence type="ECO:0000256" key="6">
    <source>
        <dbReference type="ARBA" id="ARBA00022737"/>
    </source>
</evidence>
<dbReference type="GeneTree" id="ENSGT00940000154507"/>
<dbReference type="STRING" id="144197.ENSSPAP00000014637"/>
<keyword evidence="7 11" id="KW-0863">Zinc-finger</keyword>
<feature type="region of interest" description="Disordered" evidence="12">
    <location>
        <begin position="156"/>
        <end position="240"/>
    </location>
</feature>
<accession>A0A3B5AM75</accession>
<feature type="domain" description="RWD" evidence="14">
    <location>
        <begin position="10"/>
        <end position="130"/>
    </location>
</feature>
<feature type="region of interest" description="Disordered" evidence="12">
    <location>
        <begin position="261"/>
        <end position="284"/>
    </location>
</feature>
<dbReference type="SMART" id="SM00591">
    <property type="entry name" value="RWD"/>
    <property type="match status" value="1"/>
</dbReference>
<dbReference type="InterPro" id="IPR044066">
    <property type="entry name" value="TRIAD_supradom"/>
</dbReference>
<evidence type="ECO:0000256" key="4">
    <source>
        <dbReference type="ARBA" id="ARBA00022679"/>
    </source>
</evidence>
<protein>
    <recommendedName>
        <fullName evidence="3">RBR-type E3 ubiquitin transferase</fullName>
        <ecNumber evidence="3">2.3.2.31</ecNumber>
    </recommendedName>
</protein>
<evidence type="ECO:0000313" key="18">
    <source>
        <dbReference type="RefSeq" id="XP_008292878.1"/>
    </source>
</evidence>
<evidence type="ECO:0000256" key="12">
    <source>
        <dbReference type="SAM" id="MobiDB-lite"/>
    </source>
</evidence>
<feature type="compositionally biased region" description="Polar residues" evidence="12">
    <location>
        <begin position="188"/>
        <end position="240"/>
    </location>
</feature>
<dbReference type="GO" id="GO:0016567">
    <property type="term" value="P:protein ubiquitination"/>
    <property type="evidence" value="ECO:0007669"/>
    <property type="project" value="InterPro"/>
</dbReference>
<dbReference type="PANTHER" id="PTHR11685">
    <property type="entry name" value="RBR FAMILY RING FINGER AND IBR DOMAIN-CONTAINING"/>
    <property type="match status" value="1"/>
</dbReference>
<dbReference type="FunFam" id="3.30.40.10:FF:000137">
    <property type="entry name" value="RanBP-type and C3HC4-type zinc finger-containing protein 1"/>
    <property type="match status" value="1"/>
</dbReference>
<dbReference type="Gene3D" id="1.20.120.1750">
    <property type="match status" value="1"/>
</dbReference>
<evidence type="ECO:0000256" key="5">
    <source>
        <dbReference type="ARBA" id="ARBA00022723"/>
    </source>
</evidence>
<evidence type="ECO:0000256" key="11">
    <source>
        <dbReference type="PROSITE-ProRule" id="PRU00175"/>
    </source>
</evidence>
<evidence type="ECO:0000259" key="13">
    <source>
        <dbReference type="PROSITE" id="PS50089"/>
    </source>
</evidence>
<evidence type="ECO:0000256" key="8">
    <source>
        <dbReference type="ARBA" id="ARBA00022786"/>
    </source>
</evidence>
<comment type="catalytic activity">
    <reaction evidence="1">
        <text>[E2 ubiquitin-conjugating enzyme]-S-ubiquitinyl-L-cysteine + [acceptor protein]-L-lysine = [E2 ubiquitin-conjugating enzyme]-L-cysteine + [acceptor protein]-N(6)-ubiquitinyl-L-lysine.</text>
        <dbReference type="EC" id="2.3.2.31"/>
    </reaction>
</comment>
<dbReference type="SMART" id="SM00647">
    <property type="entry name" value="IBR"/>
    <property type="match status" value="2"/>
</dbReference>
<comment type="similarity">
    <text evidence="10">Belongs to the RBR family. RNF14 subfamily.</text>
</comment>
<evidence type="ECO:0000313" key="16">
    <source>
        <dbReference type="Ensembl" id="ENSSPAP00000014637.1"/>
    </source>
</evidence>
<dbReference type="RefSeq" id="XP_008292878.1">
    <property type="nucleotide sequence ID" value="XM_008294656.1"/>
</dbReference>
<evidence type="ECO:0000259" key="14">
    <source>
        <dbReference type="PROSITE" id="PS50908"/>
    </source>
</evidence>
<feature type="compositionally biased region" description="Polar residues" evidence="12">
    <location>
        <begin position="160"/>
        <end position="171"/>
    </location>
</feature>
<dbReference type="PROSITE" id="PS00518">
    <property type="entry name" value="ZF_RING_1"/>
    <property type="match status" value="1"/>
</dbReference>
<keyword evidence="8" id="KW-0833">Ubl conjugation pathway</keyword>
<reference evidence="18" key="2">
    <citation type="submission" date="2025-04" db="UniProtKB">
        <authorList>
            <consortium name="RefSeq"/>
        </authorList>
    </citation>
    <scope>IDENTIFICATION</scope>
</reference>
<evidence type="ECO:0000313" key="17">
    <source>
        <dbReference type="Proteomes" id="UP000694891"/>
    </source>
</evidence>
<dbReference type="Gene3D" id="3.10.110.10">
    <property type="entry name" value="Ubiquitin Conjugating Enzyme"/>
    <property type="match status" value="1"/>
</dbReference>